<dbReference type="EMBL" id="BQNB010011663">
    <property type="protein sequence ID" value="GJS93531.1"/>
    <property type="molecule type" value="Genomic_DNA"/>
</dbReference>
<name>A0ABQ4ZW89_9ASTR</name>
<dbReference type="PANTHER" id="PTHR33704:SF1">
    <property type="entry name" value="PROTEIN HEAT INTOLERANT 4-RELATED"/>
    <property type="match status" value="1"/>
</dbReference>
<dbReference type="PANTHER" id="PTHR33704">
    <property type="entry name" value="PROTEIN HEAT INTOLERANT 4-RELATED"/>
    <property type="match status" value="1"/>
</dbReference>
<evidence type="ECO:0000256" key="1">
    <source>
        <dbReference type="SAM" id="Coils"/>
    </source>
</evidence>
<dbReference type="Proteomes" id="UP001151760">
    <property type="component" value="Unassembled WGS sequence"/>
</dbReference>
<protein>
    <submittedName>
        <fullName evidence="2">Zinc finger, CCHC-type containing protein</fullName>
    </submittedName>
</protein>
<sequence length="313" mass="36607">MVKTMASMNTRLNIENLDWNIVQKHGDSKQVGFKQLGPGVETGVHGVYDEKRVWFEVELQGAQGDREAEVFQVSNDDTTVAQRRLEDKQPEEKTNTDCLVKEQEKEYLGGRSRRQQNGLVKETNVTLLAKEDLWKHAYPVGTELDRLDRLYEYNWNFSNLEEAFDEGGVLHGEKVYLFVCTEVQRDSTLRKVVDMKQMKMDWVPYVPWDRSDFITPLRKTRPKKENTIVEYSNQWNQQPEFLKEKVQERKRANREARQKRKQALEELSQEKLDAINNTRFYKFYPLEAPDNTVMPKVVEATGKILIGVVNVCV</sequence>
<comment type="caution">
    <text evidence="2">The sequence shown here is derived from an EMBL/GenBank/DDBJ whole genome shotgun (WGS) entry which is preliminary data.</text>
</comment>
<reference evidence="2" key="1">
    <citation type="journal article" date="2022" name="Int. J. Mol. Sci.">
        <title>Draft Genome of Tanacetum Coccineum: Genomic Comparison of Closely Related Tanacetum-Family Plants.</title>
        <authorList>
            <person name="Yamashiro T."/>
            <person name="Shiraishi A."/>
            <person name="Nakayama K."/>
            <person name="Satake H."/>
        </authorList>
    </citation>
    <scope>NUCLEOTIDE SEQUENCE</scope>
</reference>
<evidence type="ECO:0000313" key="2">
    <source>
        <dbReference type="EMBL" id="GJS93531.1"/>
    </source>
</evidence>
<reference evidence="2" key="2">
    <citation type="submission" date="2022-01" db="EMBL/GenBank/DDBJ databases">
        <authorList>
            <person name="Yamashiro T."/>
            <person name="Shiraishi A."/>
            <person name="Satake H."/>
            <person name="Nakayama K."/>
        </authorList>
    </citation>
    <scope>NUCLEOTIDE SEQUENCE</scope>
</reference>
<keyword evidence="3" id="KW-1185">Reference proteome</keyword>
<dbReference type="InterPro" id="IPR039313">
    <property type="entry name" value="HIT4"/>
</dbReference>
<feature type="coiled-coil region" evidence="1">
    <location>
        <begin position="242"/>
        <end position="277"/>
    </location>
</feature>
<gene>
    <name evidence="2" type="ORF">Tco_0800499</name>
</gene>
<proteinExistence type="predicted"/>
<organism evidence="2 3">
    <name type="scientific">Tanacetum coccineum</name>
    <dbReference type="NCBI Taxonomy" id="301880"/>
    <lineage>
        <taxon>Eukaryota</taxon>
        <taxon>Viridiplantae</taxon>
        <taxon>Streptophyta</taxon>
        <taxon>Embryophyta</taxon>
        <taxon>Tracheophyta</taxon>
        <taxon>Spermatophyta</taxon>
        <taxon>Magnoliopsida</taxon>
        <taxon>eudicotyledons</taxon>
        <taxon>Gunneridae</taxon>
        <taxon>Pentapetalae</taxon>
        <taxon>asterids</taxon>
        <taxon>campanulids</taxon>
        <taxon>Asterales</taxon>
        <taxon>Asteraceae</taxon>
        <taxon>Asteroideae</taxon>
        <taxon>Anthemideae</taxon>
        <taxon>Anthemidinae</taxon>
        <taxon>Tanacetum</taxon>
    </lineage>
</organism>
<evidence type="ECO:0000313" key="3">
    <source>
        <dbReference type="Proteomes" id="UP001151760"/>
    </source>
</evidence>
<accession>A0ABQ4ZW89</accession>
<keyword evidence="1" id="KW-0175">Coiled coil</keyword>